<accession>A0A2Z5FWZ3</accession>
<feature type="domain" description="Soluble ligand binding" evidence="5">
    <location>
        <begin position="324"/>
        <end position="371"/>
    </location>
</feature>
<feature type="domain" description="Soluble ligand binding" evidence="5">
    <location>
        <begin position="794"/>
        <end position="843"/>
    </location>
</feature>
<feature type="compositionally biased region" description="Polar residues" evidence="2">
    <location>
        <begin position="481"/>
        <end position="491"/>
    </location>
</feature>
<feature type="chain" id="PRO_5016247616" evidence="3">
    <location>
        <begin position="25"/>
        <end position="901"/>
    </location>
</feature>
<dbReference type="PANTHER" id="PTHR33619">
    <property type="entry name" value="POLYSACCHARIDE EXPORT PROTEIN GFCE-RELATED"/>
    <property type="match status" value="1"/>
</dbReference>
<feature type="compositionally biased region" description="Polar residues" evidence="2">
    <location>
        <begin position="554"/>
        <end position="563"/>
    </location>
</feature>
<dbReference type="InterPro" id="IPR003715">
    <property type="entry name" value="Poly_export_N"/>
</dbReference>
<organism evidence="6 7">
    <name type="scientific">Acidisarcina polymorpha</name>
    <dbReference type="NCBI Taxonomy" id="2211140"/>
    <lineage>
        <taxon>Bacteria</taxon>
        <taxon>Pseudomonadati</taxon>
        <taxon>Acidobacteriota</taxon>
        <taxon>Terriglobia</taxon>
        <taxon>Terriglobales</taxon>
        <taxon>Acidobacteriaceae</taxon>
        <taxon>Acidisarcina</taxon>
    </lineage>
</organism>
<proteinExistence type="predicted"/>
<dbReference type="RefSeq" id="WP_150132931.1">
    <property type="nucleotide sequence ID" value="NZ_CP030840.1"/>
</dbReference>
<dbReference type="Pfam" id="PF10531">
    <property type="entry name" value="SLBB"/>
    <property type="match status" value="4"/>
</dbReference>
<dbReference type="Gene3D" id="3.30.1950.10">
    <property type="entry name" value="wza like domain"/>
    <property type="match status" value="1"/>
</dbReference>
<evidence type="ECO:0000259" key="4">
    <source>
        <dbReference type="Pfam" id="PF02563"/>
    </source>
</evidence>
<protein>
    <submittedName>
        <fullName evidence="6">Capsular polysaccharide export system protein KpsC</fullName>
    </submittedName>
</protein>
<gene>
    <name evidence="6" type="ORF">ACPOL_1570</name>
</gene>
<evidence type="ECO:0000256" key="1">
    <source>
        <dbReference type="ARBA" id="ARBA00022729"/>
    </source>
</evidence>
<dbReference type="KEGG" id="abas:ACPOL_1570"/>
<feature type="compositionally biased region" description="Low complexity" evidence="2">
    <location>
        <begin position="58"/>
        <end position="72"/>
    </location>
</feature>
<dbReference type="OrthoDB" id="9815244at2"/>
<reference evidence="6 7" key="1">
    <citation type="journal article" date="2018" name="Front. Microbiol.">
        <title>Hydrolytic Capabilities as a Key to Environmental Success: Chitinolytic and Cellulolytic Acidobacteria From Acidic Sub-arctic Soils and Boreal Peatlands.</title>
        <authorList>
            <person name="Belova S.E."/>
            <person name="Ravin N.V."/>
            <person name="Pankratov T.A."/>
            <person name="Rakitin A.L."/>
            <person name="Ivanova A.A."/>
            <person name="Beletsky A.V."/>
            <person name="Mardanov A.V."/>
            <person name="Sinninghe Damste J.S."/>
            <person name="Dedysh S.N."/>
        </authorList>
    </citation>
    <scope>NUCLEOTIDE SEQUENCE [LARGE SCALE GENOMIC DNA]</scope>
    <source>
        <strain evidence="6 7">SBC82</strain>
    </source>
</reference>
<feature type="region of interest" description="Disordered" evidence="2">
    <location>
        <begin position="475"/>
        <end position="563"/>
    </location>
</feature>
<feature type="compositionally biased region" description="Low complexity" evidence="2">
    <location>
        <begin position="524"/>
        <end position="538"/>
    </location>
</feature>
<feature type="domain" description="Polysaccharide export protein N-terminal" evidence="4">
    <location>
        <begin position="159"/>
        <end position="233"/>
    </location>
</feature>
<feature type="compositionally biased region" description="Low complexity" evidence="2">
    <location>
        <begin position="103"/>
        <end position="113"/>
    </location>
</feature>
<dbReference type="AlphaFoldDB" id="A0A2Z5FWZ3"/>
<evidence type="ECO:0000313" key="7">
    <source>
        <dbReference type="Proteomes" id="UP000253606"/>
    </source>
</evidence>
<dbReference type="Pfam" id="PF02563">
    <property type="entry name" value="Poly_export"/>
    <property type="match status" value="1"/>
</dbReference>
<dbReference type="InterPro" id="IPR019554">
    <property type="entry name" value="Soluble_ligand-bd"/>
</dbReference>
<dbReference type="Proteomes" id="UP000253606">
    <property type="component" value="Chromosome"/>
</dbReference>
<evidence type="ECO:0000256" key="3">
    <source>
        <dbReference type="SAM" id="SignalP"/>
    </source>
</evidence>
<feature type="region of interest" description="Disordered" evidence="2">
    <location>
        <begin position="50"/>
        <end position="119"/>
    </location>
</feature>
<feature type="signal peptide" evidence="3">
    <location>
        <begin position="1"/>
        <end position="24"/>
    </location>
</feature>
<dbReference type="PANTHER" id="PTHR33619:SF3">
    <property type="entry name" value="POLYSACCHARIDE EXPORT PROTEIN GFCE-RELATED"/>
    <property type="match status" value="1"/>
</dbReference>
<dbReference type="GO" id="GO:0015159">
    <property type="term" value="F:polysaccharide transmembrane transporter activity"/>
    <property type="evidence" value="ECO:0007669"/>
    <property type="project" value="InterPro"/>
</dbReference>
<evidence type="ECO:0000256" key="2">
    <source>
        <dbReference type="SAM" id="MobiDB-lite"/>
    </source>
</evidence>
<evidence type="ECO:0000259" key="5">
    <source>
        <dbReference type="Pfam" id="PF10531"/>
    </source>
</evidence>
<name>A0A2Z5FWZ3_9BACT</name>
<keyword evidence="7" id="KW-1185">Reference proteome</keyword>
<dbReference type="InterPro" id="IPR049712">
    <property type="entry name" value="Poly_export"/>
</dbReference>
<keyword evidence="1 3" id="KW-0732">Signal</keyword>
<dbReference type="EMBL" id="CP030840">
    <property type="protein sequence ID" value="AXC10916.1"/>
    <property type="molecule type" value="Genomic_DNA"/>
</dbReference>
<feature type="domain" description="Soluble ligand binding" evidence="5">
    <location>
        <begin position="652"/>
        <end position="686"/>
    </location>
</feature>
<feature type="domain" description="Soluble ligand binding" evidence="5">
    <location>
        <begin position="241"/>
        <end position="289"/>
    </location>
</feature>
<evidence type="ECO:0000313" key="6">
    <source>
        <dbReference type="EMBL" id="AXC10916.1"/>
    </source>
</evidence>
<dbReference type="Gene3D" id="3.10.560.10">
    <property type="entry name" value="Outer membrane lipoprotein wza domain like"/>
    <property type="match status" value="4"/>
</dbReference>
<feature type="compositionally biased region" description="Polar residues" evidence="2">
    <location>
        <begin position="73"/>
        <end position="97"/>
    </location>
</feature>
<sequence>MLNRSVYLGFAALLTFTLGSSSFAQSTLGNTGIDAQQGIDCADPLNANSETCQVGRGQNNQNQQNSYQNSQQFPNSGSSPQNGRSGVPGTQNPTFSDNGGVNGANAANARNSAPLPFPQEPLTEFQKLVASTTQQLLPIYGQDLFQGVPSTFAPVDQIPVTPDYVIGPGDEIRIRVWGQVNFNADLKVDRSGDVYLPQVGRIHVTGYAFSDLSQQIRSQIARVYRNFDLTVDLGQLRSIQIFVVGQARRPGAYTVSSLSTLVNALFASGGPSVQGTMRDIQLKREGKVISDFDLYDLLIRGDKSQDARLLPGDVIYIPAAGPQVALMGSVRKPAIYELRGGAGATTIQQLIDSAGGLSAIASGSRISVERIENHQNRFAMEVALDATGLATPLQDGDVLRVISIVPGFGKTVTLRGNLANPGRFAWHEGMKLSDLIPDRASLITRNYWWHRVQLGLPGFEFQPLEGRGALYQPSHPGYLPKQQTFPLNGTFNGVPAAPGTQWNRPDSPSSGQTPDLGNGQFSGNLAPSSPTANANAPSYPGQQRGDSLAAQAEASGSTLAGQQSQIVTQNVATAGQKFDVRLSAPEIDWSYAVIERLDPSSLKTSLLSFNLGKLVIDHDPTQDLPIQPGDVVTIFSQADIRVPLEQQTKFVRLEGEFVSAGIYSVGPGETLRQLVERAGGFTPNAYLFGSEFTRESTRVFQQQRLDEYVQSLELQTQRGSINLAAAAVSPQDTAAANAANISQQALLTRLHQLRATGRIVLEVKPNSTGVDSIPDLPLQDDDRFVVPPVPASINVVGSVYNQNSFIYQSSRRVGDYLRLAGGPNREADKKHIFVIRADGSVYSRATANGLWGNNFEAMRLNPGDSIVVPEKTVGASAVRGFINWSQIFSQLAIGAAAINIL</sequence>
<feature type="compositionally biased region" description="Polar residues" evidence="2">
    <location>
        <begin position="500"/>
        <end position="523"/>
    </location>
</feature>